<dbReference type="InterPro" id="IPR039426">
    <property type="entry name" value="TonB-dep_rcpt-like"/>
</dbReference>
<name>A0A7X0JRT3_9GAMM</name>
<dbReference type="PANTHER" id="PTHR32552:SF81">
    <property type="entry name" value="TONB-DEPENDENT OUTER MEMBRANE RECEPTOR"/>
    <property type="match status" value="1"/>
</dbReference>
<feature type="short sequence motif" description="TonB C-terminal box" evidence="13">
    <location>
        <begin position="713"/>
        <end position="730"/>
    </location>
</feature>
<dbReference type="RefSeq" id="WP_166851872.1">
    <property type="nucleotide sequence ID" value="NZ_JAAONY010000001.1"/>
</dbReference>
<keyword evidence="8" id="KW-0406">Ion transport</keyword>
<dbReference type="PROSITE" id="PS01156">
    <property type="entry name" value="TONB_DEPENDENT_REC_2"/>
    <property type="match status" value="1"/>
</dbReference>
<evidence type="ECO:0000256" key="3">
    <source>
        <dbReference type="ARBA" id="ARBA00022452"/>
    </source>
</evidence>
<evidence type="ECO:0000256" key="2">
    <source>
        <dbReference type="ARBA" id="ARBA00022448"/>
    </source>
</evidence>
<evidence type="ECO:0000313" key="18">
    <source>
        <dbReference type="EMBL" id="MBB6520221.1"/>
    </source>
</evidence>
<dbReference type="PANTHER" id="PTHR32552">
    <property type="entry name" value="FERRICHROME IRON RECEPTOR-RELATED"/>
    <property type="match status" value="1"/>
</dbReference>
<keyword evidence="3 12" id="KW-1134">Transmembrane beta strand</keyword>
<evidence type="ECO:0000256" key="12">
    <source>
        <dbReference type="PROSITE-ProRule" id="PRU01360"/>
    </source>
</evidence>
<dbReference type="Proteomes" id="UP000528457">
    <property type="component" value="Unassembled WGS sequence"/>
</dbReference>
<keyword evidence="18" id="KW-0675">Receptor</keyword>
<accession>A0A7X0JRT3</accession>
<dbReference type="Gene3D" id="2.40.170.20">
    <property type="entry name" value="TonB-dependent receptor, beta-barrel domain"/>
    <property type="match status" value="1"/>
</dbReference>
<keyword evidence="19" id="KW-1185">Reference proteome</keyword>
<proteinExistence type="inferred from homology"/>
<feature type="signal peptide" evidence="15">
    <location>
        <begin position="1"/>
        <end position="35"/>
    </location>
</feature>
<dbReference type="InParanoid" id="A0A7X0JRT3"/>
<comment type="caution">
    <text evidence="18">The sequence shown here is derived from an EMBL/GenBank/DDBJ whole genome shotgun (WGS) entry which is preliminary data.</text>
</comment>
<evidence type="ECO:0000256" key="4">
    <source>
        <dbReference type="ARBA" id="ARBA00022496"/>
    </source>
</evidence>
<dbReference type="InterPro" id="IPR012910">
    <property type="entry name" value="Plug_dom"/>
</dbReference>
<keyword evidence="4" id="KW-0410">Iron transport</keyword>
<evidence type="ECO:0000256" key="7">
    <source>
        <dbReference type="ARBA" id="ARBA00023004"/>
    </source>
</evidence>
<reference evidence="18 19" key="1">
    <citation type="submission" date="2020-08" db="EMBL/GenBank/DDBJ databases">
        <title>Genomic Encyclopedia of Type Strains, Phase IV (KMG-IV): sequencing the most valuable type-strain genomes for metagenomic binning, comparative biology and taxonomic classification.</title>
        <authorList>
            <person name="Goeker M."/>
        </authorList>
    </citation>
    <scope>NUCLEOTIDE SEQUENCE [LARGE SCALE GENOMIC DNA]</scope>
    <source>
        <strain evidence="18 19">DSM 22368</strain>
    </source>
</reference>
<feature type="domain" description="TonB-dependent receptor-like beta-barrel" evidence="16">
    <location>
        <begin position="273"/>
        <end position="694"/>
    </location>
</feature>
<keyword evidence="6 15" id="KW-0732">Signal</keyword>
<evidence type="ECO:0000259" key="17">
    <source>
        <dbReference type="Pfam" id="PF07715"/>
    </source>
</evidence>
<dbReference type="Pfam" id="PF07715">
    <property type="entry name" value="Plug"/>
    <property type="match status" value="1"/>
</dbReference>
<dbReference type="EMBL" id="JACHHT010000001">
    <property type="protein sequence ID" value="MBB6520221.1"/>
    <property type="molecule type" value="Genomic_DNA"/>
</dbReference>
<dbReference type="InterPro" id="IPR010917">
    <property type="entry name" value="TonB_rcpt_CS"/>
</dbReference>
<keyword evidence="9 14" id="KW-0798">TonB box</keyword>
<evidence type="ECO:0000256" key="15">
    <source>
        <dbReference type="SAM" id="SignalP"/>
    </source>
</evidence>
<dbReference type="Pfam" id="PF00593">
    <property type="entry name" value="TonB_dep_Rec_b-barrel"/>
    <property type="match status" value="1"/>
</dbReference>
<keyword evidence="7" id="KW-0408">Iron</keyword>
<dbReference type="CDD" id="cd01347">
    <property type="entry name" value="ligand_gated_channel"/>
    <property type="match status" value="1"/>
</dbReference>
<evidence type="ECO:0000313" key="19">
    <source>
        <dbReference type="Proteomes" id="UP000528457"/>
    </source>
</evidence>
<keyword evidence="2 12" id="KW-0813">Transport</keyword>
<keyword evidence="10 12" id="KW-0472">Membrane</keyword>
<feature type="domain" description="TonB-dependent receptor plug" evidence="17">
    <location>
        <begin position="53"/>
        <end position="159"/>
    </location>
</feature>
<evidence type="ECO:0000256" key="1">
    <source>
        <dbReference type="ARBA" id="ARBA00004571"/>
    </source>
</evidence>
<comment type="similarity">
    <text evidence="12 14">Belongs to the TonB-dependent receptor family.</text>
</comment>
<comment type="subcellular location">
    <subcellularLocation>
        <location evidence="1 12">Cell outer membrane</location>
        <topology evidence="1 12">Multi-pass membrane protein</topology>
    </subcellularLocation>
</comment>
<feature type="chain" id="PRO_5031441487" evidence="15">
    <location>
        <begin position="36"/>
        <end position="730"/>
    </location>
</feature>
<dbReference type="GO" id="GO:0009279">
    <property type="term" value="C:cell outer membrane"/>
    <property type="evidence" value="ECO:0007669"/>
    <property type="project" value="UniProtKB-SubCell"/>
</dbReference>
<evidence type="ECO:0000256" key="11">
    <source>
        <dbReference type="ARBA" id="ARBA00023237"/>
    </source>
</evidence>
<sequence>MIDEPKLPIPHPRGKLPLAMACLSCSIALAPHANASVLIEEVVVTAQKREQNLQDVGISVTAFSGDQLRELGYKNSTDIAQQTPGLNYIQSHPTLTTINIRGISQNDFADHLEPPIAMVVDNAYVSSMGAASAQLFDIERVEVLRGPQGTLFGRNATGGLLHYVSVKPSQEVEGYLSATAGNYKSRQLEGAIGGGLTENLAGRVSFAMDKNDGYLENRIGENLRDTDAQALRVQLAWDAGENSDVLLKLHHAKNDSRGNGYDHSAAFANEQGLGVRISGPDWTGYEDTDNDPHVGSYDDVGFFRREINGTTLEVVHQLGEQLTLTSVTDYMRMHKDYREDADSGPNAYFHFETGQDFKQFSQEVRLNGELESLRWQAGLYYLDIRSDSRGVFDLDNFPFGVGSDFGEVVNVGGHNTVLDTNSWAIFGQTDFDLSDELTATLGLRYTEDTRDVNYDGFDNFDTGNQEQRKRNFNNVSYKAQLDWRPTDETLLFASVTQTHKAGNYRLGIGSPNLLTPHDQEELLSYELGIKTEMMDGRLRLNATAFYYDYSDYQAFVVDPTVGVAATLDIINVDADAKGAELEIIASPIEGLDILFGATWMDSTVKDVNYPDGTVSDSELPYAPTYSLNGLLRYQWSAFDGTMAAQIDFNFSDDFCFSVFCAPLDQESSYLVSNARVSYDFPSGDWGVSAFVSNLGDEEYRVYALDLAGLGLSNSSFAAPRTYGISVDYTF</sequence>
<dbReference type="GO" id="GO:0006826">
    <property type="term" value="P:iron ion transport"/>
    <property type="evidence" value="ECO:0007669"/>
    <property type="project" value="UniProtKB-KW"/>
</dbReference>
<keyword evidence="11 12" id="KW-0998">Cell outer membrane</keyword>
<gene>
    <name evidence="18" type="ORF">HNR48_000499</name>
</gene>
<evidence type="ECO:0000256" key="10">
    <source>
        <dbReference type="ARBA" id="ARBA00023136"/>
    </source>
</evidence>
<evidence type="ECO:0000256" key="6">
    <source>
        <dbReference type="ARBA" id="ARBA00022729"/>
    </source>
</evidence>
<dbReference type="InterPro" id="IPR036942">
    <property type="entry name" value="Beta-barrel_TonB_sf"/>
</dbReference>
<evidence type="ECO:0000256" key="13">
    <source>
        <dbReference type="PROSITE-ProRule" id="PRU10144"/>
    </source>
</evidence>
<evidence type="ECO:0000256" key="14">
    <source>
        <dbReference type="RuleBase" id="RU003357"/>
    </source>
</evidence>
<dbReference type="PROSITE" id="PS52016">
    <property type="entry name" value="TONB_DEPENDENT_REC_3"/>
    <property type="match status" value="1"/>
</dbReference>
<evidence type="ECO:0000256" key="5">
    <source>
        <dbReference type="ARBA" id="ARBA00022692"/>
    </source>
</evidence>
<keyword evidence="5 12" id="KW-0812">Transmembrane</keyword>
<dbReference type="InterPro" id="IPR000531">
    <property type="entry name" value="Beta-barrel_TonB"/>
</dbReference>
<organism evidence="18 19">
    <name type="scientific">Pseudoteredinibacter isoporae</name>
    <dbReference type="NCBI Taxonomy" id="570281"/>
    <lineage>
        <taxon>Bacteria</taxon>
        <taxon>Pseudomonadati</taxon>
        <taxon>Pseudomonadota</taxon>
        <taxon>Gammaproteobacteria</taxon>
        <taxon>Cellvibrionales</taxon>
        <taxon>Cellvibrionaceae</taxon>
        <taxon>Pseudoteredinibacter</taxon>
    </lineage>
</organism>
<protein>
    <submittedName>
        <fullName evidence="18">Iron complex outermembrane receptor protein</fullName>
    </submittedName>
</protein>
<evidence type="ECO:0000259" key="16">
    <source>
        <dbReference type="Pfam" id="PF00593"/>
    </source>
</evidence>
<dbReference type="SUPFAM" id="SSF56935">
    <property type="entry name" value="Porins"/>
    <property type="match status" value="1"/>
</dbReference>
<evidence type="ECO:0000256" key="9">
    <source>
        <dbReference type="ARBA" id="ARBA00023077"/>
    </source>
</evidence>
<dbReference type="AlphaFoldDB" id="A0A7X0JRT3"/>
<evidence type="ECO:0000256" key="8">
    <source>
        <dbReference type="ARBA" id="ARBA00023065"/>
    </source>
</evidence>